<dbReference type="RefSeq" id="WP_377401068.1">
    <property type="nucleotide sequence ID" value="NZ_JBHUEQ010000021.1"/>
</dbReference>
<evidence type="ECO:0000256" key="1">
    <source>
        <dbReference type="ARBA" id="ARBA00023015"/>
    </source>
</evidence>
<sequence>MITLERHSLLSREISSAESRAAILAAVAKLPKQFGFRYFALMSAPAATDSLIDPLIIDGNLPRAYVREFDRLRLLNACPIVPLLKNMALPLCWSFDPQYDDGWPLDFPEPMRRLSKAHGMSTGVAMPLQSSDGSGFMIRLDGDRPLLTLPELNEVGMLMLQSFRVFDRVRRLDPQKKCILTARELEVLRWTSQGKTSSEIAEILSLSDHTVNAYLNKAIKKLDCVNRTQLVAKAIRLRLIT</sequence>
<evidence type="ECO:0000313" key="6">
    <source>
        <dbReference type="Proteomes" id="UP001597322"/>
    </source>
</evidence>
<dbReference type="PROSITE" id="PS50043">
    <property type="entry name" value="HTH_LUXR_2"/>
    <property type="match status" value="1"/>
</dbReference>
<dbReference type="EMBL" id="JBHUEQ010000021">
    <property type="protein sequence ID" value="MFD1746101.1"/>
    <property type="molecule type" value="Genomic_DNA"/>
</dbReference>
<dbReference type="PANTHER" id="PTHR44688">
    <property type="entry name" value="DNA-BINDING TRANSCRIPTIONAL ACTIVATOR DEVR_DOSR"/>
    <property type="match status" value="1"/>
</dbReference>
<dbReference type="Pfam" id="PF00196">
    <property type="entry name" value="GerE"/>
    <property type="match status" value="1"/>
</dbReference>
<organism evidence="5 6">
    <name type="scientific">Rhizobium helianthi</name>
    <dbReference type="NCBI Taxonomy" id="1132695"/>
    <lineage>
        <taxon>Bacteria</taxon>
        <taxon>Pseudomonadati</taxon>
        <taxon>Pseudomonadota</taxon>
        <taxon>Alphaproteobacteria</taxon>
        <taxon>Hyphomicrobiales</taxon>
        <taxon>Rhizobiaceae</taxon>
        <taxon>Rhizobium/Agrobacterium group</taxon>
        <taxon>Rhizobium</taxon>
    </lineage>
</organism>
<dbReference type="SUPFAM" id="SSF46894">
    <property type="entry name" value="C-terminal effector domain of the bipartite response regulators"/>
    <property type="match status" value="1"/>
</dbReference>
<evidence type="ECO:0000313" key="5">
    <source>
        <dbReference type="EMBL" id="MFD1746101.1"/>
    </source>
</evidence>
<keyword evidence="3" id="KW-0804">Transcription</keyword>
<accession>A0ABW4M633</accession>
<keyword evidence="6" id="KW-1185">Reference proteome</keyword>
<evidence type="ECO:0000256" key="3">
    <source>
        <dbReference type="ARBA" id="ARBA00023163"/>
    </source>
</evidence>
<dbReference type="SUPFAM" id="SSF75516">
    <property type="entry name" value="Pheromone-binding domain of LuxR-like quorum-sensing transcription factors"/>
    <property type="match status" value="1"/>
</dbReference>
<dbReference type="InterPro" id="IPR036693">
    <property type="entry name" value="TF_LuxR_autoind-bd_dom_sf"/>
</dbReference>
<dbReference type="CDD" id="cd06170">
    <property type="entry name" value="LuxR_C_like"/>
    <property type="match status" value="1"/>
</dbReference>
<dbReference type="Proteomes" id="UP001597322">
    <property type="component" value="Unassembled WGS sequence"/>
</dbReference>
<dbReference type="InterPro" id="IPR005143">
    <property type="entry name" value="TF_LuxR_autoind-bd_dom"/>
</dbReference>
<evidence type="ECO:0000256" key="2">
    <source>
        <dbReference type="ARBA" id="ARBA00023125"/>
    </source>
</evidence>
<dbReference type="InterPro" id="IPR016032">
    <property type="entry name" value="Sig_transdc_resp-reg_C-effctor"/>
</dbReference>
<dbReference type="InterPro" id="IPR036388">
    <property type="entry name" value="WH-like_DNA-bd_sf"/>
</dbReference>
<proteinExistence type="predicted"/>
<feature type="domain" description="HTH luxR-type" evidence="4">
    <location>
        <begin position="173"/>
        <end position="238"/>
    </location>
</feature>
<comment type="caution">
    <text evidence="5">The sequence shown here is derived from an EMBL/GenBank/DDBJ whole genome shotgun (WGS) entry which is preliminary data.</text>
</comment>
<dbReference type="PRINTS" id="PR00038">
    <property type="entry name" value="HTHLUXR"/>
</dbReference>
<protein>
    <submittedName>
        <fullName evidence="5">LuxR C-terminal-related transcriptional regulator</fullName>
    </submittedName>
</protein>
<keyword evidence="2" id="KW-0238">DNA-binding</keyword>
<reference evidence="6" key="1">
    <citation type="journal article" date="2019" name="Int. J. Syst. Evol. Microbiol.">
        <title>The Global Catalogue of Microorganisms (GCM) 10K type strain sequencing project: providing services to taxonomists for standard genome sequencing and annotation.</title>
        <authorList>
            <consortium name="The Broad Institute Genomics Platform"/>
            <consortium name="The Broad Institute Genome Sequencing Center for Infectious Disease"/>
            <person name="Wu L."/>
            <person name="Ma J."/>
        </authorList>
    </citation>
    <scope>NUCLEOTIDE SEQUENCE [LARGE SCALE GENOMIC DNA]</scope>
    <source>
        <strain evidence="6">CG52</strain>
    </source>
</reference>
<gene>
    <name evidence="5" type="ORF">ACFSE1_11570</name>
</gene>
<keyword evidence="1" id="KW-0805">Transcription regulation</keyword>
<evidence type="ECO:0000259" key="4">
    <source>
        <dbReference type="PROSITE" id="PS50043"/>
    </source>
</evidence>
<dbReference type="Pfam" id="PF03472">
    <property type="entry name" value="Autoind_bind"/>
    <property type="match status" value="1"/>
</dbReference>
<dbReference type="Gene3D" id="3.30.450.80">
    <property type="entry name" value="Transcription factor LuxR-like, autoinducer-binding domain"/>
    <property type="match status" value="1"/>
</dbReference>
<dbReference type="Gene3D" id="1.10.10.10">
    <property type="entry name" value="Winged helix-like DNA-binding domain superfamily/Winged helix DNA-binding domain"/>
    <property type="match status" value="1"/>
</dbReference>
<dbReference type="PANTHER" id="PTHR44688:SF16">
    <property type="entry name" value="DNA-BINDING TRANSCRIPTIONAL ACTIVATOR DEVR_DOSR"/>
    <property type="match status" value="1"/>
</dbReference>
<dbReference type="SMART" id="SM00421">
    <property type="entry name" value="HTH_LUXR"/>
    <property type="match status" value="1"/>
</dbReference>
<name>A0ABW4M633_9HYPH</name>
<dbReference type="InterPro" id="IPR000792">
    <property type="entry name" value="Tscrpt_reg_LuxR_C"/>
</dbReference>